<keyword evidence="2 5" id="KW-0812">Transmembrane</keyword>
<comment type="caution">
    <text evidence="7">The sequence shown here is derived from an EMBL/GenBank/DDBJ whole genome shotgun (WGS) entry which is preliminary data.</text>
</comment>
<dbReference type="Pfam" id="PF04893">
    <property type="entry name" value="Yip1"/>
    <property type="match status" value="1"/>
</dbReference>
<feature type="transmembrane region" description="Helical" evidence="5">
    <location>
        <begin position="207"/>
        <end position="228"/>
    </location>
</feature>
<dbReference type="RefSeq" id="WP_165875903.1">
    <property type="nucleotide sequence ID" value="NZ_SMAG01000004.1"/>
</dbReference>
<feature type="transmembrane region" description="Helical" evidence="5">
    <location>
        <begin position="130"/>
        <end position="151"/>
    </location>
</feature>
<dbReference type="AlphaFoldDB" id="A0A4R3L5F2"/>
<feature type="transmembrane region" description="Helical" evidence="5">
    <location>
        <begin position="37"/>
        <end position="60"/>
    </location>
</feature>
<protein>
    <submittedName>
        <fullName evidence="7">Yip1-like protein</fullName>
    </submittedName>
</protein>
<feature type="transmembrane region" description="Helical" evidence="5">
    <location>
        <begin position="183"/>
        <end position="200"/>
    </location>
</feature>
<name>A0A4R3L5F2_9BACL</name>
<feature type="transmembrane region" description="Helical" evidence="5">
    <location>
        <begin position="93"/>
        <end position="118"/>
    </location>
</feature>
<reference evidence="7 8" key="1">
    <citation type="submission" date="2019-03" db="EMBL/GenBank/DDBJ databases">
        <title>Genomic Encyclopedia of Type Strains, Phase IV (KMG-IV): sequencing the most valuable type-strain genomes for metagenomic binning, comparative biology and taxonomic classification.</title>
        <authorList>
            <person name="Goeker M."/>
        </authorList>
    </citation>
    <scope>NUCLEOTIDE SEQUENCE [LARGE SCALE GENOMIC DNA]</scope>
    <source>
        <strain evidence="7 8">DSM 45707</strain>
    </source>
</reference>
<gene>
    <name evidence="7" type="ORF">EDD58_104116</name>
</gene>
<dbReference type="Proteomes" id="UP000294937">
    <property type="component" value="Unassembled WGS sequence"/>
</dbReference>
<evidence type="ECO:0000256" key="5">
    <source>
        <dbReference type="SAM" id="Phobius"/>
    </source>
</evidence>
<evidence type="ECO:0000259" key="6">
    <source>
        <dbReference type="Pfam" id="PF04893"/>
    </source>
</evidence>
<dbReference type="EMBL" id="SMAG01000004">
    <property type="protein sequence ID" value="TCS94248.1"/>
    <property type="molecule type" value="Genomic_DNA"/>
</dbReference>
<proteinExistence type="predicted"/>
<evidence type="ECO:0000256" key="2">
    <source>
        <dbReference type="ARBA" id="ARBA00022692"/>
    </source>
</evidence>
<evidence type="ECO:0000256" key="1">
    <source>
        <dbReference type="ARBA" id="ARBA00004141"/>
    </source>
</evidence>
<dbReference type="GO" id="GO:0016020">
    <property type="term" value="C:membrane"/>
    <property type="evidence" value="ECO:0007669"/>
    <property type="project" value="UniProtKB-SubCell"/>
</dbReference>
<evidence type="ECO:0000256" key="3">
    <source>
        <dbReference type="ARBA" id="ARBA00022989"/>
    </source>
</evidence>
<feature type="domain" description="Yip1" evidence="6">
    <location>
        <begin position="18"/>
        <end position="221"/>
    </location>
</feature>
<keyword evidence="8" id="KW-1185">Reference proteome</keyword>
<keyword evidence="3 5" id="KW-1133">Transmembrane helix</keyword>
<keyword evidence="4 5" id="KW-0472">Membrane</keyword>
<accession>A0A4R3L5F2</accession>
<dbReference type="InterPro" id="IPR006977">
    <property type="entry name" value="Yip1_dom"/>
</dbReference>
<evidence type="ECO:0000313" key="7">
    <source>
        <dbReference type="EMBL" id="TCS94248.1"/>
    </source>
</evidence>
<sequence>METTQQPALDKGRKPSVFGILTSPREQFQRINQNPTFWGPLIIFTVLVTLIVVAQAYLLINDPSFIQQSMEPTNGQPSVDPEILKMITFTTSVITGLFMVPVVSLVSAFFCWLMVTIFQGETTFKKMFSLNVHLMILSVISLIMALAYSVITGDVMGGVSPTSLATIISSDGALKGILSSIDVIRIWSVVLTAIGLSVVGELSKGKAWTISLIFFVIGMMFSVIGSYFSAMNM</sequence>
<evidence type="ECO:0000256" key="4">
    <source>
        <dbReference type="ARBA" id="ARBA00023136"/>
    </source>
</evidence>
<organism evidence="7 8">
    <name type="scientific">Hazenella coriacea</name>
    <dbReference type="NCBI Taxonomy" id="1179467"/>
    <lineage>
        <taxon>Bacteria</taxon>
        <taxon>Bacillati</taxon>
        <taxon>Bacillota</taxon>
        <taxon>Bacilli</taxon>
        <taxon>Bacillales</taxon>
        <taxon>Thermoactinomycetaceae</taxon>
        <taxon>Hazenella</taxon>
    </lineage>
</organism>
<comment type="subcellular location">
    <subcellularLocation>
        <location evidence="1">Membrane</location>
        <topology evidence="1">Multi-pass membrane protein</topology>
    </subcellularLocation>
</comment>
<evidence type="ECO:0000313" key="8">
    <source>
        <dbReference type="Proteomes" id="UP000294937"/>
    </source>
</evidence>